<protein>
    <submittedName>
        <fullName evidence="1">Uncharacterized protein</fullName>
    </submittedName>
</protein>
<keyword evidence="2" id="KW-1185">Reference proteome</keyword>
<organism evidence="1 2">
    <name type="scientific">Candidatus Venteria ishoeyi</name>
    <dbReference type="NCBI Taxonomy" id="1899563"/>
    <lineage>
        <taxon>Bacteria</taxon>
        <taxon>Pseudomonadati</taxon>
        <taxon>Pseudomonadota</taxon>
        <taxon>Gammaproteobacteria</taxon>
        <taxon>Thiotrichales</taxon>
        <taxon>Thiotrichaceae</taxon>
        <taxon>Venteria</taxon>
    </lineage>
</organism>
<gene>
    <name evidence="1" type="ORF">MBHS_01901</name>
</gene>
<proteinExistence type="predicted"/>
<evidence type="ECO:0000313" key="1">
    <source>
        <dbReference type="EMBL" id="SEH06046.1"/>
    </source>
</evidence>
<accession>A0A1H6FA70</accession>
<dbReference type="EMBL" id="FMSV02000429">
    <property type="protein sequence ID" value="SEH06046.1"/>
    <property type="molecule type" value="Genomic_DNA"/>
</dbReference>
<reference evidence="1 2" key="1">
    <citation type="submission" date="2016-10" db="EMBL/GenBank/DDBJ databases">
        <authorList>
            <person name="de Groot N.N."/>
        </authorList>
    </citation>
    <scope>NUCLEOTIDE SEQUENCE [LARGE SCALE GENOMIC DNA]</scope>
    <source>
        <strain evidence="1">MBHS1</strain>
    </source>
</reference>
<sequence>MRIEKYDMLRAWERGLGIILGFCLVLLLHTAQAALQAPQAQVVPPPQPILNAPSLRIPAAPGYRTSLKELGYANAEAFLQQPGLQVQRASTLWRSMRRGFWLQAPMTARSSSGMSKAAL</sequence>
<dbReference type="Proteomes" id="UP000236724">
    <property type="component" value="Unassembled WGS sequence"/>
</dbReference>
<evidence type="ECO:0000313" key="2">
    <source>
        <dbReference type="Proteomes" id="UP000236724"/>
    </source>
</evidence>
<name>A0A1H6FA70_9GAMM</name>
<dbReference type="AlphaFoldDB" id="A0A1H6FA70"/>